<name>A0A090T0E7_9VIBR</name>
<accession>A0A090T0E7</accession>
<organism evidence="1 2">
    <name type="scientific">Vibrio maritimus</name>
    <dbReference type="NCBI Taxonomy" id="990268"/>
    <lineage>
        <taxon>Bacteria</taxon>
        <taxon>Pseudomonadati</taxon>
        <taxon>Pseudomonadota</taxon>
        <taxon>Gammaproteobacteria</taxon>
        <taxon>Vibrionales</taxon>
        <taxon>Vibrionaceae</taxon>
        <taxon>Vibrio</taxon>
    </lineage>
</organism>
<gene>
    <name evidence="1" type="ORF">JCM19240_6100</name>
</gene>
<reference evidence="1 2" key="1">
    <citation type="submission" date="2014-09" db="EMBL/GenBank/DDBJ databases">
        <title>Vibrio maritimus JCM 19240. (C210) whole genome shotgun sequence.</title>
        <authorList>
            <person name="Sawabe T."/>
            <person name="Meirelles P."/>
            <person name="Nakanishi M."/>
            <person name="Sayaka M."/>
            <person name="Hattori M."/>
            <person name="Ohkuma M."/>
        </authorList>
    </citation>
    <scope>NUCLEOTIDE SEQUENCE [LARGE SCALE GENOMIC DNA]</scope>
    <source>
        <strain evidence="1 2">JCM 19240</strain>
    </source>
</reference>
<comment type="caution">
    <text evidence="1">The sequence shown here is derived from an EMBL/GenBank/DDBJ whole genome shotgun (WGS) entry which is preliminary data.</text>
</comment>
<evidence type="ECO:0000313" key="2">
    <source>
        <dbReference type="Proteomes" id="UP000029224"/>
    </source>
</evidence>
<dbReference type="Proteomes" id="UP000029224">
    <property type="component" value="Unassembled WGS sequence"/>
</dbReference>
<proteinExistence type="predicted"/>
<dbReference type="EMBL" id="BBMT01000002">
    <property type="protein sequence ID" value="GAL32668.1"/>
    <property type="molecule type" value="Genomic_DNA"/>
</dbReference>
<dbReference type="AlphaFoldDB" id="A0A090T0E7"/>
<protein>
    <submittedName>
        <fullName evidence="1">Uncharacterized protein</fullName>
    </submittedName>
</protein>
<evidence type="ECO:0000313" key="1">
    <source>
        <dbReference type="EMBL" id="GAL32668.1"/>
    </source>
</evidence>
<sequence>MRARGEFASIASFESPFTKQRTVTVLSARMMAPFLFCMAQ</sequence>
<reference evidence="1 2" key="2">
    <citation type="submission" date="2014-09" db="EMBL/GenBank/DDBJ databases">
        <authorList>
            <consortium name="NBRP consortium"/>
            <person name="Sawabe T."/>
            <person name="Meirelles P."/>
            <person name="Nakanishi M."/>
            <person name="Sayaka M."/>
            <person name="Hattori M."/>
            <person name="Ohkuma M."/>
        </authorList>
    </citation>
    <scope>NUCLEOTIDE SEQUENCE [LARGE SCALE GENOMIC DNA]</scope>
    <source>
        <strain evidence="1 2">JCM 19240</strain>
    </source>
</reference>
<keyword evidence="2" id="KW-1185">Reference proteome</keyword>